<reference evidence="1 2" key="1">
    <citation type="submission" date="2021-01" db="EMBL/GenBank/DDBJ databases">
        <authorList>
            <person name="Ruan W."/>
            <person name="Khan S.A."/>
            <person name="Jeon C.O."/>
        </authorList>
    </citation>
    <scope>NUCLEOTIDE SEQUENCE [LARGE SCALE GENOMIC DNA]</scope>
    <source>
        <strain evidence="1 2">R798</strain>
    </source>
</reference>
<accession>A0ABS7SR94</accession>
<name>A0ABS7SR94_9BURK</name>
<dbReference type="Proteomes" id="UP000809349">
    <property type="component" value="Unassembled WGS sequence"/>
</dbReference>
<dbReference type="RefSeq" id="WP_223468958.1">
    <property type="nucleotide sequence ID" value="NZ_JAFBIL020000005.1"/>
</dbReference>
<gene>
    <name evidence="1" type="ORF">I4X03_014525</name>
</gene>
<keyword evidence="2" id="KW-1185">Reference proteome</keyword>
<evidence type="ECO:0000313" key="1">
    <source>
        <dbReference type="EMBL" id="MBZ2208477.1"/>
    </source>
</evidence>
<dbReference type="EMBL" id="JAFBIL020000005">
    <property type="protein sequence ID" value="MBZ2208477.1"/>
    <property type="molecule type" value="Genomic_DNA"/>
</dbReference>
<comment type="caution">
    <text evidence="1">The sequence shown here is derived from an EMBL/GenBank/DDBJ whole genome shotgun (WGS) entry which is preliminary data.</text>
</comment>
<sequence length="101" mass="11068">MADPTFINGKWTVLKDPDDKRLYKYGFAKDLTDSNTTAATALAIPAGVTVLEPPIIQGTDVIVKLGGLDVAPNALNFCTIRLTCANGEEIDRTMWFVREDH</sequence>
<protein>
    <submittedName>
        <fullName evidence="1">Uncharacterized protein</fullName>
    </submittedName>
</protein>
<organism evidence="1 2">
    <name type="scientific">Massilia soli</name>
    <dbReference type="NCBI Taxonomy" id="2792854"/>
    <lineage>
        <taxon>Bacteria</taxon>
        <taxon>Pseudomonadati</taxon>
        <taxon>Pseudomonadota</taxon>
        <taxon>Betaproteobacteria</taxon>
        <taxon>Burkholderiales</taxon>
        <taxon>Oxalobacteraceae</taxon>
        <taxon>Telluria group</taxon>
        <taxon>Massilia</taxon>
    </lineage>
</organism>
<evidence type="ECO:0000313" key="2">
    <source>
        <dbReference type="Proteomes" id="UP000809349"/>
    </source>
</evidence>
<reference evidence="1 2" key="2">
    <citation type="submission" date="2021-08" db="EMBL/GenBank/DDBJ databases">
        <title>Massilia sp. R798.</title>
        <authorList>
            <person name="Baek J.H."/>
            <person name="Jung H.S."/>
            <person name="Kim K.R."/>
            <person name="Jeon C.O."/>
        </authorList>
    </citation>
    <scope>NUCLEOTIDE SEQUENCE [LARGE SCALE GENOMIC DNA]</scope>
    <source>
        <strain evidence="1 2">R798</strain>
    </source>
</reference>
<proteinExistence type="predicted"/>